<name>A0ACD5H059_9CYAN</name>
<evidence type="ECO:0000313" key="1">
    <source>
        <dbReference type="EMBL" id="XPM65889.1"/>
    </source>
</evidence>
<protein>
    <submittedName>
        <fullName evidence="1">DUF4335 domain-containing protein</fullName>
    </submittedName>
</protein>
<reference evidence="1 2" key="1">
    <citation type="journal article" date="2016" name="Genome Announc.">
        <title>Draft Genome Sequence of the Thermotolerant Cyanobacterium Desertifilum sp. IPPAS B-1220.</title>
        <authorList>
            <person name="Mironov K.S."/>
            <person name="Sinetova M.A."/>
            <person name="Bolatkhan K."/>
            <person name="Zayadan B.K."/>
            <person name="Ustinova V.V."/>
            <person name="Kupriyanova E.V."/>
            <person name="Skrypnik A.N."/>
            <person name="Gogoleva N.E."/>
            <person name="Gogolev Y.V."/>
            <person name="Los D.A."/>
        </authorList>
    </citation>
    <scope>NUCLEOTIDE SEQUENCE [LARGE SCALE GENOMIC DNA]</scope>
    <source>
        <strain evidence="1 2">IPPAS B-1220</strain>
    </source>
</reference>
<organism evidence="1 2">
    <name type="scientific">Desertifilum tharense IPPAS B-1220</name>
    <dbReference type="NCBI Taxonomy" id="1781255"/>
    <lineage>
        <taxon>Bacteria</taxon>
        <taxon>Bacillati</taxon>
        <taxon>Cyanobacteriota</taxon>
        <taxon>Cyanophyceae</taxon>
        <taxon>Desertifilales</taxon>
        <taxon>Desertifilaceae</taxon>
        <taxon>Desertifilum</taxon>
    </lineage>
</organism>
<dbReference type="Proteomes" id="UP000095472">
    <property type="component" value="Chromosome"/>
</dbReference>
<proteinExistence type="predicted"/>
<evidence type="ECO:0000313" key="2">
    <source>
        <dbReference type="Proteomes" id="UP000095472"/>
    </source>
</evidence>
<accession>A0ACD5H059</accession>
<dbReference type="EMBL" id="CP182909">
    <property type="protein sequence ID" value="XPM65889.1"/>
    <property type="molecule type" value="Genomic_DNA"/>
</dbReference>
<gene>
    <name evidence="1" type="ORF">BH720_010475</name>
</gene>
<keyword evidence="2" id="KW-1185">Reference proteome</keyword>
<sequence>MTRYFALCTSDKMASEPTILRRYTPPTCRLELIAKSSPLSRWAGQPVLKNLRFRLSFDDPRLPDEQQLMLKGDRTQLENLAQAVETYLQTFLAASPARLNAALLAPLSIQRCPQRRSRRLQRSPPHRRVPQRW</sequence>